<evidence type="ECO:0000313" key="2">
    <source>
        <dbReference type="Proteomes" id="UP000321595"/>
    </source>
</evidence>
<name>A0A5B8XYM6_9DELT</name>
<evidence type="ECO:0000313" key="1">
    <source>
        <dbReference type="EMBL" id="QED28766.1"/>
    </source>
</evidence>
<dbReference type="InterPro" id="IPR008792">
    <property type="entry name" value="PQQD"/>
</dbReference>
<gene>
    <name evidence="1" type="ORF">FRD01_16280</name>
</gene>
<proteinExistence type="predicted"/>
<protein>
    <submittedName>
        <fullName evidence="1">PqqD family protein</fullName>
    </submittedName>
</protein>
<dbReference type="OrthoDB" id="9795908at2"/>
<dbReference type="KEGG" id="bbae:FRD01_16280"/>
<accession>A0A5B8XYM6</accession>
<dbReference type="Proteomes" id="UP000321595">
    <property type="component" value="Chromosome"/>
</dbReference>
<dbReference type="Pfam" id="PF05402">
    <property type="entry name" value="PqqD"/>
    <property type="match status" value="1"/>
</dbReference>
<organism evidence="1 2">
    <name type="scientific">Microvenator marinus</name>
    <dbReference type="NCBI Taxonomy" id="2600177"/>
    <lineage>
        <taxon>Bacteria</taxon>
        <taxon>Deltaproteobacteria</taxon>
        <taxon>Bradymonadales</taxon>
        <taxon>Microvenatoraceae</taxon>
        <taxon>Microvenator</taxon>
    </lineage>
</organism>
<reference evidence="1 2" key="1">
    <citation type="submission" date="2019-08" db="EMBL/GenBank/DDBJ databases">
        <authorList>
            <person name="Liang Q."/>
        </authorList>
    </citation>
    <scope>NUCLEOTIDE SEQUENCE [LARGE SCALE GENOMIC DNA]</scope>
    <source>
        <strain evidence="1 2">V1718</strain>
    </source>
</reference>
<dbReference type="AlphaFoldDB" id="A0A5B8XYM6"/>
<sequence>MLTLKLVLSKHTVIEWFDERVVLLNAQNGRVFELNPTAALMWDKLQTNPSLAAEFLVKNGYSHDEAVGLIGEFVDHLLDAGLVEK</sequence>
<dbReference type="EMBL" id="CP042467">
    <property type="protein sequence ID" value="QED28766.1"/>
    <property type="molecule type" value="Genomic_DNA"/>
</dbReference>
<keyword evidence="2" id="KW-1185">Reference proteome</keyword>